<evidence type="ECO:0000256" key="2">
    <source>
        <dbReference type="SAM" id="Phobius"/>
    </source>
</evidence>
<evidence type="ECO:0000256" key="1">
    <source>
        <dbReference type="ARBA" id="ARBA00007734"/>
    </source>
</evidence>
<dbReference type="EMBL" id="FXTB01000004">
    <property type="protein sequence ID" value="SMO66178.1"/>
    <property type="molecule type" value="Genomic_DNA"/>
</dbReference>
<sequence>MKNQKTSAYIKFLSISSSIIAIYIVTQLFTFSTEPSISANETPTFKNSYSIFSLKIPEGINFAGEKIPFEKHWVKESLDRELLVNTYWQSQTVLFIKRCNRYFPIIEPILKEHNIPDDFKYLAVIESGLMPRAISPAGAAGIWQFMRSTASEYGLEVNSEVDERYHLEKATVAACKYFKKSYASYQNWSLVAASYNAGKTGINRQLNLQKANNYYDLLLGEETGRYVYRIIALKEILSHPNRYGFYVDEEDLYPNLKTTKIVVDSTINNIADFAKSNGISYKEFKDLNPWLRKNKLSNSRKTKYEIDLPVQIATQQKIEPNIVPAETFVPNKISGNNIPLKTSGLQVQ</sequence>
<keyword evidence="2" id="KW-0812">Transmembrane</keyword>
<dbReference type="RefSeq" id="WP_142533319.1">
    <property type="nucleotide sequence ID" value="NZ_FXTB01000004.1"/>
</dbReference>
<feature type="domain" description="Transglycosylase SLT" evidence="3">
    <location>
        <begin position="105"/>
        <end position="215"/>
    </location>
</feature>
<proteinExistence type="inferred from homology"/>
<comment type="similarity">
    <text evidence="1">Belongs to the transglycosylase Slt family.</text>
</comment>
<feature type="transmembrane region" description="Helical" evidence="2">
    <location>
        <begin position="12"/>
        <end position="31"/>
    </location>
</feature>
<dbReference type="PANTHER" id="PTHR37423">
    <property type="entry name" value="SOLUBLE LYTIC MUREIN TRANSGLYCOSYLASE-RELATED"/>
    <property type="match status" value="1"/>
</dbReference>
<dbReference type="CDD" id="cd16894">
    <property type="entry name" value="MltD-like"/>
    <property type="match status" value="1"/>
</dbReference>
<dbReference type="GO" id="GO:0016020">
    <property type="term" value="C:membrane"/>
    <property type="evidence" value="ECO:0007669"/>
    <property type="project" value="InterPro"/>
</dbReference>
<dbReference type="OrthoDB" id="9815002at2"/>
<keyword evidence="2" id="KW-1133">Transmembrane helix</keyword>
<protein>
    <submittedName>
        <fullName evidence="4">Transglycosylase SLT domain-containing protein</fullName>
    </submittedName>
</protein>
<dbReference type="AlphaFoldDB" id="A0A521D3B7"/>
<dbReference type="Pfam" id="PF01464">
    <property type="entry name" value="SLT"/>
    <property type="match status" value="1"/>
</dbReference>
<organism evidence="4 5">
    <name type="scientific">Saccharicrinis carchari</name>
    <dbReference type="NCBI Taxonomy" id="1168039"/>
    <lineage>
        <taxon>Bacteria</taxon>
        <taxon>Pseudomonadati</taxon>
        <taxon>Bacteroidota</taxon>
        <taxon>Bacteroidia</taxon>
        <taxon>Marinilabiliales</taxon>
        <taxon>Marinilabiliaceae</taxon>
        <taxon>Saccharicrinis</taxon>
    </lineage>
</organism>
<name>A0A521D3B7_SACCC</name>
<evidence type="ECO:0000313" key="5">
    <source>
        <dbReference type="Proteomes" id="UP000319040"/>
    </source>
</evidence>
<accession>A0A521D3B7</accession>
<dbReference type="SUPFAM" id="SSF53955">
    <property type="entry name" value="Lysozyme-like"/>
    <property type="match status" value="1"/>
</dbReference>
<dbReference type="Gene3D" id="1.10.530.10">
    <property type="match status" value="1"/>
</dbReference>
<dbReference type="GO" id="GO:0000270">
    <property type="term" value="P:peptidoglycan metabolic process"/>
    <property type="evidence" value="ECO:0007669"/>
    <property type="project" value="InterPro"/>
</dbReference>
<dbReference type="InterPro" id="IPR000189">
    <property type="entry name" value="Transglyc_AS"/>
</dbReference>
<gene>
    <name evidence="4" type="ORF">SAMN06265379_104168</name>
</gene>
<evidence type="ECO:0000313" key="4">
    <source>
        <dbReference type="EMBL" id="SMO66178.1"/>
    </source>
</evidence>
<dbReference type="GO" id="GO:0008933">
    <property type="term" value="F:peptidoglycan lytic transglycosylase activity"/>
    <property type="evidence" value="ECO:0007669"/>
    <property type="project" value="InterPro"/>
</dbReference>
<dbReference type="InterPro" id="IPR008258">
    <property type="entry name" value="Transglycosylase_SLT_dom_1"/>
</dbReference>
<keyword evidence="5" id="KW-1185">Reference proteome</keyword>
<dbReference type="PANTHER" id="PTHR37423:SF2">
    <property type="entry name" value="MEMBRANE-BOUND LYTIC MUREIN TRANSGLYCOSYLASE C"/>
    <property type="match status" value="1"/>
</dbReference>
<keyword evidence="2" id="KW-0472">Membrane</keyword>
<reference evidence="4 5" key="1">
    <citation type="submission" date="2017-05" db="EMBL/GenBank/DDBJ databases">
        <authorList>
            <person name="Varghese N."/>
            <person name="Submissions S."/>
        </authorList>
    </citation>
    <scope>NUCLEOTIDE SEQUENCE [LARGE SCALE GENOMIC DNA]</scope>
    <source>
        <strain evidence="4 5">DSM 27040</strain>
    </source>
</reference>
<evidence type="ECO:0000259" key="3">
    <source>
        <dbReference type="Pfam" id="PF01464"/>
    </source>
</evidence>
<dbReference type="PROSITE" id="PS00922">
    <property type="entry name" value="TRANSGLYCOSYLASE"/>
    <property type="match status" value="1"/>
</dbReference>
<dbReference type="InterPro" id="IPR023346">
    <property type="entry name" value="Lysozyme-like_dom_sf"/>
</dbReference>
<dbReference type="Proteomes" id="UP000319040">
    <property type="component" value="Unassembled WGS sequence"/>
</dbReference>